<proteinExistence type="predicted"/>
<dbReference type="PROSITE" id="PS51186">
    <property type="entry name" value="GNAT"/>
    <property type="match status" value="1"/>
</dbReference>
<dbReference type="PANTHER" id="PTHR43877:SF2">
    <property type="entry name" value="AMINOALKYLPHOSPHONATE N-ACETYLTRANSFERASE-RELATED"/>
    <property type="match status" value="1"/>
</dbReference>
<evidence type="ECO:0000259" key="3">
    <source>
        <dbReference type="PROSITE" id="PS51186"/>
    </source>
</evidence>
<dbReference type="InterPro" id="IPR016181">
    <property type="entry name" value="Acyl_CoA_acyltransferase"/>
</dbReference>
<dbReference type="Gene3D" id="3.40.630.30">
    <property type="match status" value="1"/>
</dbReference>
<dbReference type="Pfam" id="PF00583">
    <property type="entry name" value="Acetyltransf_1"/>
    <property type="match status" value="1"/>
</dbReference>
<dbReference type="CDD" id="cd04301">
    <property type="entry name" value="NAT_SF"/>
    <property type="match status" value="1"/>
</dbReference>
<sequence length="167" mass="19208">MEIRQADIRDAEGIAVVHVESWRTTYKGIVSDEYLQSLSAEKRVEGWRRMMANLREDEDVLVIADEHGKIYGFMSFGMERDNKQAEDGELYAVYLLEEIQGQGWGRQLFKRMVDILKAKGFSTLLVWVLDGNPAIQFYRAMGGEVTKQKEIVIGGETHLEYALSWQI</sequence>
<dbReference type="PANTHER" id="PTHR43877">
    <property type="entry name" value="AMINOALKYLPHOSPHONATE N-ACETYLTRANSFERASE-RELATED-RELATED"/>
    <property type="match status" value="1"/>
</dbReference>
<accession>A0A268EQ04</accession>
<dbReference type="RefSeq" id="WP_095266262.1">
    <property type="nucleotide sequence ID" value="NZ_NPBY01000047.1"/>
</dbReference>
<protein>
    <submittedName>
        <fullName evidence="4">GNAT family N-acetyltransferase</fullName>
    </submittedName>
</protein>
<reference evidence="4 5" key="1">
    <citation type="submission" date="2017-07" db="EMBL/GenBank/DDBJ databases">
        <title>Isolation and whole genome analysis of endospore-forming bacteria from heroin.</title>
        <authorList>
            <person name="Kalinowski J."/>
            <person name="Ahrens B."/>
            <person name="Al-Dilaimi A."/>
            <person name="Winkler A."/>
            <person name="Wibberg D."/>
            <person name="Schleenbecker U."/>
            <person name="Ruckert C."/>
            <person name="Wolfel R."/>
            <person name="Grass G."/>
        </authorList>
    </citation>
    <scope>NUCLEOTIDE SEQUENCE [LARGE SCALE GENOMIC DNA]</scope>
    <source>
        <strain evidence="4 5">7537-G1</strain>
    </source>
</reference>
<keyword evidence="1 4" id="KW-0808">Transferase</keyword>
<comment type="caution">
    <text evidence="4">The sequence shown here is derived from an EMBL/GenBank/DDBJ whole genome shotgun (WGS) entry which is preliminary data.</text>
</comment>
<dbReference type="InterPro" id="IPR000182">
    <property type="entry name" value="GNAT_dom"/>
</dbReference>
<name>A0A268EQ04_9BACL</name>
<evidence type="ECO:0000313" key="4">
    <source>
        <dbReference type="EMBL" id="PAD75176.1"/>
    </source>
</evidence>
<gene>
    <name evidence="4" type="ORF">CHH67_16290</name>
</gene>
<evidence type="ECO:0000256" key="2">
    <source>
        <dbReference type="ARBA" id="ARBA00023315"/>
    </source>
</evidence>
<organism evidence="4 5">
    <name type="scientific">Paenibacillus campinasensis</name>
    <dbReference type="NCBI Taxonomy" id="66347"/>
    <lineage>
        <taxon>Bacteria</taxon>
        <taxon>Bacillati</taxon>
        <taxon>Bacillota</taxon>
        <taxon>Bacilli</taxon>
        <taxon>Bacillales</taxon>
        <taxon>Paenibacillaceae</taxon>
        <taxon>Paenibacillus</taxon>
    </lineage>
</organism>
<dbReference type="Proteomes" id="UP000215596">
    <property type="component" value="Unassembled WGS sequence"/>
</dbReference>
<dbReference type="OrthoDB" id="5292888at2"/>
<dbReference type="AlphaFoldDB" id="A0A268EQ04"/>
<dbReference type="InterPro" id="IPR050832">
    <property type="entry name" value="Bact_Acetyltransf"/>
</dbReference>
<dbReference type="GO" id="GO:0016747">
    <property type="term" value="F:acyltransferase activity, transferring groups other than amino-acyl groups"/>
    <property type="evidence" value="ECO:0007669"/>
    <property type="project" value="InterPro"/>
</dbReference>
<keyword evidence="2" id="KW-0012">Acyltransferase</keyword>
<evidence type="ECO:0000256" key="1">
    <source>
        <dbReference type="ARBA" id="ARBA00022679"/>
    </source>
</evidence>
<evidence type="ECO:0000313" key="5">
    <source>
        <dbReference type="Proteomes" id="UP000215596"/>
    </source>
</evidence>
<dbReference type="EMBL" id="NPBY01000047">
    <property type="protein sequence ID" value="PAD75176.1"/>
    <property type="molecule type" value="Genomic_DNA"/>
</dbReference>
<feature type="domain" description="N-acetyltransferase" evidence="3">
    <location>
        <begin position="1"/>
        <end position="166"/>
    </location>
</feature>
<dbReference type="SUPFAM" id="SSF55729">
    <property type="entry name" value="Acyl-CoA N-acyltransferases (Nat)"/>
    <property type="match status" value="1"/>
</dbReference>